<feature type="chain" id="PRO_5046419697" evidence="1">
    <location>
        <begin position="19"/>
        <end position="532"/>
    </location>
</feature>
<organism evidence="2 3">
    <name type="scientific">Cladobotryum mycophilum</name>
    <dbReference type="NCBI Taxonomy" id="491253"/>
    <lineage>
        <taxon>Eukaryota</taxon>
        <taxon>Fungi</taxon>
        <taxon>Dikarya</taxon>
        <taxon>Ascomycota</taxon>
        <taxon>Pezizomycotina</taxon>
        <taxon>Sordariomycetes</taxon>
        <taxon>Hypocreomycetidae</taxon>
        <taxon>Hypocreales</taxon>
        <taxon>Hypocreaceae</taxon>
        <taxon>Cladobotryum</taxon>
    </lineage>
</organism>
<dbReference type="PANTHER" id="PTHR35204:SF1">
    <property type="entry name" value="ENTEROTOXIN"/>
    <property type="match status" value="1"/>
</dbReference>
<keyword evidence="3" id="KW-1185">Reference proteome</keyword>
<feature type="signal peptide" evidence="1">
    <location>
        <begin position="1"/>
        <end position="18"/>
    </location>
</feature>
<evidence type="ECO:0000256" key="1">
    <source>
        <dbReference type="SAM" id="SignalP"/>
    </source>
</evidence>
<keyword evidence="1" id="KW-0732">Signal</keyword>
<proteinExistence type="predicted"/>
<evidence type="ECO:0000313" key="3">
    <source>
        <dbReference type="Proteomes" id="UP001338125"/>
    </source>
</evidence>
<dbReference type="InterPro" id="IPR038921">
    <property type="entry name" value="YOR389W-like"/>
</dbReference>
<reference evidence="2 3" key="1">
    <citation type="submission" date="2024-01" db="EMBL/GenBank/DDBJ databases">
        <title>Complete genome of Cladobotryum mycophilum ATHUM6906.</title>
        <authorList>
            <person name="Christinaki A.C."/>
            <person name="Myridakis A.I."/>
            <person name="Kouvelis V.N."/>
        </authorList>
    </citation>
    <scope>NUCLEOTIDE SEQUENCE [LARGE SCALE GENOMIC DNA]</scope>
    <source>
        <strain evidence="2 3">ATHUM6906</strain>
    </source>
</reference>
<protein>
    <submittedName>
        <fullName evidence="2">Uncharacterized protein</fullName>
    </submittedName>
</protein>
<dbReference type="Proteomes" id="UP001338125">
    <property type="component" value="Unassembled WGS sequence"/>
</dbReference>
<accession>A0ABR0SBR9</accession>
<gene>
    <name evidence="2" type="ORF">PT974_10756</name>
</gene>
<comment type="caution">
    <text evidence="2">The sequence shown here is derived from an EMBL/GenBank/DDBJ whole genome shotgun (WGS) entry which is preliminary data.</text>
</comment>
<dbReference type="PANTHER" id="PTHR35204">
    <property type="entry name" value="YALI0A21131P"/>
    <property type="match status" value="1"/>
</dbReference>
<dbReference type="EMBL" id="JAVFKD010000015">
    <property type="protein sequence ID" value="KAK5989250.1"/>
    <property type="molecule type" value="Genomic_DNA"/>
</dbReference>
<sequence length="532" mass="59798">MTVLFLTLALLTAPLAAGGLLREPIRPSDESARANANHIFNAIHSAGRQWGSSLKHNGFGFIPVVVPAGTLMYHGDTDHQTPVGPEWLAFEVEHAEAFASSWLIRPGQPGSHPQHDHGVQKPLTQEDDGVFRGYFHTYQATRDLQLLYVDGMSAGKTNMGTLDSQDLVLRDNITHEGLPGDFLGELDRANSICDLITQWGFDGLMRTEIGFELIYCNFSSGVQLDSALRTFLEEDKITHPGHEFFMWFRTAAERYDGLLGDRIRMDFSSMVSGFFFPINISSTDPQRPELIRLGAAKLDELRDIKTYLRDVAVEPRKFTVNWQAVVDMIVARYSSRLAALLSGISSSRFVGEVEAATLTYYDARPRPDDVTFAADNRNRTADAVDRCAKHYLKPVLLRQNHWSPQDALIHAALTAVMQDICHNLFLIRSIILEASSGSSAGNYRIHSAANNEALEEAVNKSRGVVRDLASRLSWTTWKKPRLCPEEETLFVAMWPFGDEEDFWNPGCRPLEDLNQGRNSYWIKYGWEMPPSY</sequence>
<name>A0ABR0SBR9_9HYPO</name>
<evidence type="ECO:0000313" key="2">
    <source>
        <dbReference type="EMBL" id="KAK5989250.1"/>
    </source>
</evidence>